<gene>
    <name evidence="2" type="ORF">Rain11_0318</name>
</gene>
<name>A0A2N3IK09_9BACT</name>
<dbReference type="Proteomes" id="UP000233387">
    <property type="component" value="Unassembled WGS sequence"/>
</dbReference>
<keyword evidence="2" id="KW-0540">Nuclease</keyword>
<feature type="domain" description="Putative restriction endonuclease" evidence="1">
    <location>
        <begin position="9"/>
        <end position="166"/>
    </location>
</feature>
<dbReference type="Gene3D" id="3.90.1570.10">
    <property type="entry name" value="tt1808, chain A"/>
    <property type="match status" value="1"/>
</dbReference>
<evidence type="ECO:0000313" key="2">
    <source>
        <dbReference type="EMBL" id="PKQ70588.1"/>
    </source>
</evidence>
<comment type="caution">
    <text evidence="2">The sequence shown here is derived from an EMBL/GenBank/DDBJ whole genome shotgun (WGS) entry which is preliminary data.</text>
</comment>
<dbReference type="Pfam" id="PF05685">
    <property type="entry name" value="Uma2"/>
    <property type="match status" value="1"/>
</dbReference>
<dbReference type="InterPro" id="IPR012296">
    <property type="entry name" value="Nuclease_put_TT1808"/>
</dbReference>
<dbReference type="RefSeq" id="WP_101357584.1">
    <property type="nucleotide sequence ID" value="NZ_NKXO01000004.1"/>
</dbReference>
<sequence>METLVKISVEEYLEQEARNQHKSEYHAGEVIAMAGASLKHNVIVANVITILSNCTKEKNCIVLPSDILVKLSTCERYVYPDVVLVCGEQHLEIYKGIEVLLNPTIIIEVLSESTAHYDAHEKMECYFALESLKEYWLVDSEKVAIRGYKRQNENDWNLHLTKNPEEKIFIGECEILVKDIYLKTNLL</sequence>
<dbReference type="PANTHER" id="PTHR36558">
    <property type="entry name" value="GLR1098 PROTEIN"/>
    <property type="match status" value="1"/>
</dbReference>
<dbReference type="SUPFAM" id="SSF52980">
    <property type="entry name" value="Restriction endonuclease-like"/>
    <property type="match status" value="1"/>
</dbReference>
<keyword evidence="2" id="KW-0255">Endonuclease</keyword>
<dbReference type="InterPro" id="IPR011335">
    <property type="entry name" value="Restrct_endonuc-II-like"/>
</dbReference>
<evidence type="ECO:0000313" key="3">
    <source>
        <dbReference type="Proteomes" id="UP000233387"/>
    </source>
</evidence>
<accession>A0A2N3IK09</accession>
<dbReference type="GO" id="GO:0004519">
    <property type="term" value="F:endonuclease activity"/>
    <property type="evidence" value="ECO:0007669"/>
    <property type="project" value="UniProtKB-KW"/>
</dbReference>
<proteinExistence type="predicted"/>
<evidence type="ECO:0000259" key="1">
    <source>
        <dbReference type="Pfam" id="PF05685"/>
    </source>
</evidence>
<dbReference type="InterPro" id="IPR008538">
    <property type="entry name" value="Uma2"/>
</dbReference>
<organism evidence="2 3">
    <name type="scientific">Raineya orbicola</name>
    <dbReference type="NCBI Taxonomy" id="2016530"/>
    <lineage>
        <taxon>Bacteria</taxon>
        <taxon>Pseudomonadati</taxon>
        <taxon>Bacteroidota</taxon>
        <taxon>Cytophagia</taxon>
        <taxon>Cytophagales</taxon>
        <taxon>Raineyaceae</taxon>
        <taxon>Raineya</taxon>
    </lineage>
</organism>
<dbReference type="OrthoDB" id="668969at2"/>
<dbReference type="PANTHER" id="PTHR36558:SF1">
    <property type="entry name" value="RESTRICTION ENDONUCLEASE DOMAIN-CONTAINING PROTEIN-RELATED"/>
    <property type="match status" value="1"/>
</dbReference>
<dbReference type="EMBL" id="NKXO01000004">
    <property type="protein sequence ID" value="PKQ70588.1"/>
    <property type="molecule type" value="Genomic_DNA"/>
</dbReference>
<keyword evidence="3" id="KW-1185">Reference proteome</keyword>
<protein>
    <submittedName>
        <fullName evidence="2">Putative restriction endonuclease</fullName>
    </submittedName>
</protein>
<keyword evidence="2" id="KW-0378">Hydrolase</keyword>
<dbReference type="AlphaFoldDB" id="A0A2N3IK09"/>
<reference evidence="2 3" key="1">
    <citation type="submission" date="2017-06" db="EMBL/GenBank/DDBJ databases">
        <title>Raineya orbicola gen. nov., sp. nov. a slightly thermophilic bacterium of the phylum Bacteroidetes and the description of Raineyaceae fam. nov.</title>
        <authorList>
            <person name="Albuquerque L."/>
            <person name="Polonia A.R.M."/>
            <person name="Barroso C."/>
            <person name="Froufe H.J.C."/>
            <person name="Lage O."/>
            <person name="Lobo-Da-Cunha A."/>
            <person name="Egas C."/>
            <person name="Da Costa M.S."/>
        </authorList>
    </citation>
    <scope>NUCLEOTIDE SEQUENCE [LARGE SCALE GENOMIC DNA]</scope>
    <source>
        <strain evidence="2 3">SPSPC-11</strain>
    </source>
</reference>
<dbReference type="CDD" id="cd06260">
    <property type="entry name" value="DUF820-like"/>
    <property type="match status" value="1"/>
</dbReference>